<dbReference type="GeneID" id="27707280"/>
<dbReference type="InterPro" id="IPR027477">
    <property type="entry name" value="Succ_DH/fumarate_Rdtase_cat_sf"/>
</dbReference>
<dbReference type="GO" id="GO:0008202">
    <property type="term" value="P:steroid metabolic process"/>
    <property type="evidence" value="ECO:0007669"/>
    <property type="project" value="UniProtKB-ARBA"/>
</dbReference>
<evidence type="ECO:0000313" key="6">
    <source>
        <dbReference type="EMBL" id="KIY03067.1"/>
    </source>
</evidence>
<gene>
    <name evidence="6" type="ORF">Z520_01534</name>
</gene>
<dbReference type="PANTHER" id="PTHR43400:SF10">
    <property type="entry name" value="3-OXOSTEROID 1-DEHYDROGENASE"/>
    <property type="match status" value="1"/>
</dbReference>
<dbReference type="PRINTS" id="PR00368">
    <property type="entry name" value="FADPNR"/>
</dbReference>
<dbReference type="SUPFAM" id="SSF51905">
    <property type="entry name" value="FAD/NAD(P)-binding domain"/>
    <property type="match status" value="1"/>
</dbReference>
<dbReference type="GO" id="GO:0016491">
    <property type="term" value="F:oxidoreductase activity"/>
    <property type="evidence" value="ECO:0007669"/>
    <property type="project" value="UniProtKB-KW"/>
</dbReference>
<dbReference type="RefSeq" id="XP_016637189.1">
    <property type="nucleotide sequence ID" value="XM_016772050.1"/>
</dbReference>
<dbReference type="InterPro" id="IPR036188">
    <property type="entry name" value="FAD/NAD-bd_sf"/>
</dbReference>
<evidence type="ECO:0000256" key="3">
    <source>
        <dbReference type="ARBA" id="ARBA00022827"/>
    </source>
</evidence>
<keyword evidence="3" id="KW-0274">FAD</keyword>
<dbReference type="InterPro" id="IPR003953">
    <property type="entry name" value="FAD-dep_OxRdtase_2_FAD-bd"/>
</dbReference>
<organism evidence="6 7">
    <name type="scientific">Fonsecaea multimorphosa CBS 102226</name>
    <dbReference type="NCBI Taxonomy" id="1442371"/>
    <lineage>
        <taxon>Eukaryota</taxon>
        <taxon>Fungi</taxon>
        <taxon>Dikarya</taxon>
        <taxon>Ascomycota</taxon>
        <taxon>Pezizomycotina</taxon>
        <taxon>Eurotiomycetes</taxon>
        <taxon>Chaetothyriomycetidae</taxon>
        <taxon>Chaetothyriales</taxon>
        <taxon>Herpotrichiellaceae</taxon>
        <taxon>Fonsecaea</taxon>
    </lineage>
</organism>
<keyword evidence="7" id="KW-1185">Reference proteome</keyword>
<evidence type="ECO:0000313" key="7">
    <source>
        <dbReference type="Proteomes" id="UP000053411"/>
    </source>
</evidence>
<dbReference type="Gene3D" id="3.50.50.60">
    <property type="entry name" value="FAD/NAD(P)-binding domain"/>
    <property type="match status" value="1"/>
</dbReference>
<sequence length="496" mass="53565">MYLQSNGQDQTTDVVVIGTGPGGLASVASAVESGADVVAIEAYKDIGGNGTWSTGWVAFVDSALQRQQGIRDSVDLFMQDCEKLIEQSSKHFGLEWDPVLARQYAEERPQLYDILTKKGVKFPRLIKRPLQTSVPRLAAVESTQQFARAFEPDFAGPNVRTYVNSTAVRLITQGGRGVKGVRVQPNDDSKPAFNVFARKGVILTSGGYQANAALRRRYAPAHDDAWYPGLPTCRGDGHVMGQAVGGELYNMTMIPGIVAIASALTDEAIAVNNKGHRFHDEAGPYQDRVEALKQQPGQLGHYIFDSGTATRQKHYTDQLTNLVKADTLEELAGLIKVPAEELVKTVKQWNEFIASGDKVEPLTKRVDFTAHRIVEAPFYASRMIVGISLTCGGFRTTTSMQVVDVFGEPIPGLFAVGDVAGGFTPTAEMGGTHLGGGFVHGWRAGKAAATGRLAKSHHPHGGVFNQHVPQKTNLELRIPIITVATAEQTGPPKAHL</sequence>
<protein>
    <recommendedName>
        <fullName evidence="5">FAD-dependent oxidoreductase 2 FAD-binding domain-containing protein</fullName>
    </recommendedName>
</protein>
<proteinExistence type="predicted"/>
<keyword evidence="2" id="KW-0285">Flavoprotein</keyword>
<evidence type="ECO:0000256" key="1">
    <source>
        <dbReference type="ARBA" id="ARBA00001974"/>
    </source>
</evidence>
<evidence type="ECO:0000256" key="4">
    <source>
        <dbReference type="ARBA" id="ARBA00023002"/>
    </source>
</evidence>
<comment type="cofactor">
    <cofactor evidence="1">
        <name>FAD</name>
        <dbReference type="ChEBI" id="CHEBI:57692"/>
    </cofactor>
</comment>
<dbReference type="AlphaFoldDB" id="A0A0D2J114"/>
<evidence type="ECO:0000259" key="5">
    <source>
        <dbReference type="Pfam" id="PF00890"/>
    </source>
</evidence>
<keyword evidence="4" id="KW-0560">Oxidoreductase</keyword>
<dbReference type="Proteomes" id="UP000053411">
    <property type="component" value="Unassembled WGS sequence"/>
</dbReference>
<dbReference type="EMBL" id="KN848063">
    <property type="protein sequence ID" value="KIY03067.1"/>
    <property type="molecule type" value="Genomic_DNA"/>
</dbReference>
<dbReference type="Gene3D" id="3.90.700.10">
    <property type="entry name" value="Succinate dehydrogenase/fumarate reductase flavoprotein, catalytic domain"/>
    <property type="match status" value="1"/>
</dbReference>
<name>A0A0D2J114_9EURO</name>
<dbReference type="VEuPathDB" id="FungiDB:Z520_01534"/>
<dbReference type="OrthoDB" id="7777654at2759"/>
<feature type="domain" description="FAD-dependent oxidoreductase 2 FAD-binding" evidence="5">
    <location>
        <begin position="13"/>
        <end position="434"/>
    </location>
</feature>
<dbReference type="SUPFAM" id="SSF56425">
    <property type="entry name" value="Succinate dehydrogenase/fumarate reductase flavoprotein, catalytic domain"/>
    <property type="match status" value="1"/>
</dbReference>
<dbReference type="PANTHER" id="PTHR43400">
    <property type="entry name" value="FUMARATE REDUCTASE"/>
    <property type="match status" value="1"/>
</dbReference>
<accession>A0A0D2J114</accession>
<evidence type="ECO:0000256" key="2">
    <source>
        <dbReference type="ARBA" id="ARBA00022630"/>
    </source>
</evidence>
<reference evidence="6 7" key="1">
    <citation type="submission" date="2015-01" db="EMBL/GenBank/DDBJ databases">
        <title>The Genome Sequence of Fonsecaea multimorphosa CBS 102226.</title>
        <authorList>
            <consortium name="The Broad Institute Genomics Platform"/>
            <person name="Cuomo C."/>
            <person name="de Hoog S."/>
            <person name="Gorbushina A."/>
            <person name="Stielow B."/>
            <person name="Teixiera M."/>
            <person name="Abouelleil A."/>
            <person name="Chapman S.B."/>
            <person name="Priest M."/>
            <person name="Young S.K."/>
            <person name="Wortman J."/>
            <person name="Nusbaum C."/>
            <person name="Birren B."/>
        </authorList>
    </citation>
    <scope>NUCLEOTIDE SEQUENCE [LARGE SCALE GENOMIC DNA]</scope>
    <source>
        <strain evidence="6 7">CBS 102226</strain>
    </source>
</reference>
<dbReference type="Pfam" id="PF00890">
    <property type="entry name" value="FAD_binding_2"/>
    <property type="match status" value="1"/>
</dbReference>
<dbReference type="InterPro" id="IPR050315">
    <property type="entry name" value="FAD-oxidoreductase_2"/>
</dbReference>
<dbReference type="STRING" id="1442371.A0A0D2J114"/>